<dbReference type="SUPFAM" id="SSF46785">
    <property type="entry name" value="Winged helix' DNA-binding domain"/>
    <property type="match status" value="1"/>
</dbReference>
<dbReference type="InterPro" id="IPR000485">
    <property type="entry name" value="AsnC-type_HTH_dom"/>
</dbReference>
<reference evidence="2 3" key="1">
    <citation type="submission" date="2018-12" db="EMBL/GenBank/DDBJ databases">
        <authorList>
            <consortium name="Pathogen Informatics"/>
        </authorList>
    </citation>
    <scope>NUCLEOTIDE SEQUENCE [LARGE SCALE GENOMIC DNA]</scope>
    <source>
        <strain evidence="2 3">NCTC9695</strain>
    </source>
</reference>
<accession>A0A447TBH9</accession>
<evidence type="ECO:0000313" key="2">
    <source>
        <dbReference type="EMBL" id="VEB42255.1"/>
    </source>
</evidence>
<dbReference type="PRINTS" id="PR00033">
    <property type="entry name" value="HTHASNC"/>
</dbReference>
<name>A0A447TBH9_CHRVL</name>
<dbReference type="EMBL" id="LR134182">
    <property type="protein sequence ID" value="VEB42255.1"/>
    <property type="molecule type" value="Genomic_DNA"/>
</dbReference>
<dbReference type="Pfam" id="PF13404">
    <property type="entry name" value="HTH_AsnC-type"/>
    <property type="match status" value="1"/>
</dbReference>
<feature type="domain" description="HTH asnC-type" evidence="1">
    <location>
        <begin position="11"/>
        <end position="47"/>
    </location>
</feature>
<gene>
    <name evidence="2" type="primary">lrp_3</name>
    <name evidence="2" type="ORF">NCTC9695_02698</name>
</gene>
<evidence type="ECO:0000313" key="3">
    <source>
        <dbReference type="Proteomes" id="UP000275777"/>
    </source>
</evidence>
<dbReference type="Gene3D" id="1.10.10.10">
    <property type="entry name" value="Winged helix-like DNA-binding domain superfamily/Winged helix DNA-binding domain"/>
    <property type="match status" value="1"/>
</dbReference>
<dbReference type="Proteomes" id="UP000275777">
    <property type="component" value="Chromosome"/>
</dbReference>
<sequence length="47" mass="5055">MKSISASAKALDKMDRKILRILQKNGRIAMTELAEKVGLSTTPAPNG</sequence>
<dbReference type="AlphaFoldDB" id="A0A447TBH9"/>
<dbReference type="InterPro" id="IPR036390">
    <property type="entry name" value="WH_DNA-bd_sf"/>
</dbReference>
<dbReference type="GO" id="GO:0043565">
    <property type="term" value="F:sequence-specific DNA binding"/>
    <property type="evidence" value="ECO:0007669"/>
    <property type="project" value="InterPro"/>
</dbReference>
<proteinExistence type="predicted"/>
<dbReference type="PROSITE" id="PS50956">
    <property type="entry name" value="HTH_ASNC_2"/>
    <property type="match status" value="1"/>
</dbReference>
<evidence type="ECO:0000259" key="1">
    <source>
        <dbReference type="PROSITE" id="PS50956"/>
    </source>
</evidence>
<dbReference type="InterPro" id="IPR036388">
    <property type="entry name" value="WH-like_DNA-bd_sf"/>
</dbReference>
<organism evidence="2 3">
    <name type="scientific">Chromobacterium violaceum</name>
    <dbReference type="NCBI Taxonomy" id="536"/>
    <lineage>
        <taxon>Bacteria</taxon>
        <taxon>Pseudomonadati</taxon>
        <taxon>Pseudomonadota</taxon>
        <taxon>Betaproteobacteria</taxon>
        <taxon>Neisseriales</taxon>
        <taxon>Chromobacteriaceae</taxon>
        <taxon>Chromobacterium</taxon>
    </lineage>
</organism>
<protein>
    <submittedName>
        <fullName evidence="2">Leucine-responsive regulatory protein</fullName>
    </submittedName>
</protein>